<reference evidence="1 2" key="1">
    <citation type="journal article" date="2021" name="BMC Genomics">
        <title>Datura genome reveals duplications of psychoactive alkaloid biosynthetic genes and high mutation rate following tissue culture.</title>
        <authorList>
            <person name="Rajewski A."/>
            <person name="Carter-House D."/>
            <person name="Stajich J."/>
            <person name="Litt A."/>
        </authorList>
    </citation>
    <scope>NUCLEOTIDE SEQUENCE [LARGE SCALE GENOMIC DNA]</scope>
    <source>
        <strain evidence="1">AR-01</strain>
    </source>
</reference>
<comment type="caution">
    <text evidence="1">The sequence shown here is derived from an EMBL/GenBank/DDBJ whole genome shotgun (WGS) entry which is preliminary data.</text>
</comment>
<protein>
    <submittedName>
        <fullName evidence="1">Uncharacterized protein</fullName>
    </submittedName>
</protein>
<name>A0ABS8WP23_DATST</name>
<dbReference type="Proteomes" id="UP000823775">
    <property type="component" value="Unassembled WGS sequence"/>
</dbReference>
<accession>A0ABS8WP23</accession>
<evidence type="ECO:0000313" key="1">
    <source>
        <dbReference type="EMBL" id="MCE3051260.1"/>
    </source>
</evidence>
<proteinExistence type="predicted"/>
<gene>
    <name evidence="1" type="ORF">HAX54_049245</name>
</gene>
<sequence>VNDASFADSLGYSIVVSCRGTKQGYRIVFLRGRFTSSFGWDVGASYSVVYQLKGLVGALLSPRGHRGLR</sequence>
<dbReference type="EMBL" id="JACEIK010008309">
    <property type="protein sequence ID" value="MCE3051260.1"/>
    <property type="molecule type" value="Genomic_DNA"/>
</dbReference>
<evidence type="ECO:0000313" key="2">
    <source>
        <dbReference type="Proteomes" id="UP000823775"/>
    </source>
</evidence>
<feature type="non-terminal residue" evidence="1">
    <location>
        <position position="1"/>
    </location>
</feature>
<organism evidence="1 2">
    <name type="scientific">Datura stramonium</name>
    <name type="common">Jimsonweed</name>
    <name type="synonym">Common thornapple</name>
    <dbReference type="NCBI Taxonomy" id="4076"/>
    <lineage>
        <taxon>Eukaryota</taxon>
        <taxon>Viridiplantae</taxon>
        <taxon>Streptophyta</taxon>
        <taxon>Embryophyta</taxon>
        <taxon>Tracheophyta</taxon>
        <taxon>Spermatophyta</taxon>
        <taxon>Magnoliopsida</taxon>
        <taxon>eudicotyledons</taxon>
        <taxon>Gunneridae</taxon>
        <taxon>Pentapetalae</taxon>
        <taxon>asterids</taxon>
        <taxon>lamiids</taxon>
        <taxon>Solanales</taxon>
        <taxon>Solanaceae</taxon>
        <taxon>Solanoideae</taxon>
        <taxon>Datureae</taxon>
        <taxon>Datura</taxon>
    </lineage>
</organism>
<feature type="non-terminal residue" evidence="1">
    <location>
        <position position="69"/>
    </location>
</feature>
<keyword evidence="2" id="KW-1185">Reference proteome</keyword>